<feature type="region of interest" description="Disordered" evidence="2">
    <location>
        <begin position="405"/>
        <end position="425"/>
    </location>
</feature>
<feature type="region of interest" description="Disordered" evidence="2">
    <location>
        <begin position="609"/>
        <end position="635"/>
    </location>
</feature>
<feature type="compositionally biased region" description="Polar residues" evidence="2">
    <location>
        <begin position="323"/>
        <end position="333"/>
    </location>
</feature>
<feature type="region of interest" description="Disordered" evidence="2">
    <location>
        <begin position="317"/>
        <end position="371"/>
    </location>
</feature>
<name>A0ABP1GF01_9EUKA</name>
<feature type="coiled-coil region" evidence="1">
    <location>
        <begin position="109"/>
        <end position="157"/>
    </location>
</feature>
<evidence type="ECO:0000313" key="3">
    <source>
        <dbReference type="EMBL" id="CAL5970658.1"/>
    </source>
</evidence>
<evidence type="ECO:0000256" key="2">
    <source>
        <dbReference type="SAM" id="MobiDB-lite"/>
    </source>
</evidence>
<organism evidence="3 4">
    <name type="scientific">Hexamita inflata</name>
    <dbReference type="NCBI Taxonomy" id="28002"/>
    <lineage>
        <taxon>Eukaryota</taxon>
        <taxon>Metamonada</taxon>
        <taxon>Diplomonadida</taxon>
        <taxon>Hexamitidae</taxon>
        <taxon>Hexamitinae</taxon>
        <taxon>Hexamita</taxon>
    </lineage>
</organism>
<evidence type="ECO:0000313" key="4">
    <source>
        <dbReference type="Proteomes" id="UP001642409"/>
    </source>
</evidence>
<accession>A0ABP1GF01</accession>
<reference evidence="3 4" key="1">
    <citation type="submission" date="2024-07" db="EMBL/GenBank/DDBJ databases">
        <authorList>
            <person name="Akdeniz Z."/>
        </authorList>
    </citation>
    <scope>NUCLEOTIDE SEQUENCE [LARGE SCALE GENOMIC DNA]</scope>
</reference>
<keyword evidence="1" id="KW-0175">Coiled coil</keyword>
<feature type="coiled-coil region" evidence="1">
    <location>
        <begin position="182"/>
        <end position="303"/>
    </location>
</feature>
<sequence length="652" mass="74816">MQSFASQFRPKSATQGGSFLNSRPNSANVVQSQTQRPSTAGDRPKSSASKFESIQSLKSQVDKSQLSKFQNITSSISMKAHPMEIVSAYEKMLQKEAETRGVAYDLNIVNAMGNEIQCLRKEKNKLENELKMQKVETRKREQEIVSLQRELEQLAKRPQLFDTKTETTAMKKKETEPTAEYVKALKLKLKELYDANTQLEEHIGQIKDSTKVQKLQELEKHFRVYYERYNQLRIQNTELLTQIKDLQEENQYLKQRIEFAEINKAENQQQDVNYSLLNEQDQVVQLQREQDQTTNLFEQSEDEFDLGVQEEIEVQQPKVDISRQPSRQFSPQESRPELKTQNNKSQFQSQNNIPQQSFQQNQPQQSYQQPAAGRSIVFNEAKKSQKNLLTEPLNINTITQQMSDKLPPAAGSARKQQQQQPDLRGSIDQRSKMNQFEFAEDIQKDIIVAQSQAQSQEYIELNNNTNPMLMNMITANAEEDDQFDLSQNVQSLTAKTPKGAGYNFNNFDPSMESQIQSQGQNSFNKNYNQNYHSKQSFESVKVDQNMFDQPIKDMSFGSIRTDQNIFEGKQVDVSYSSVKVDQNMFDAPIPPQAKSFSSVKVDQNMFDAPIHNRSNTSSIQLDGSAGTATKSQKSFSSVKIDESMFDKPIFKK</sequence>
<comment type="caution">
    <text evidence="3">The sequence shown here is derived from an EMBL/GenBank/DDBJ whole genome shotgun (WGS) entry which is preliminary data.</text>
</comment>
<proteinExistence type="predicted"/>
<keyword evidence="4" id="KW-1185">Reference proteome</keyword>
<feature type="compositionally biased region" description="Polar residues" evidence="2">
    <location>
        <begin position="612"/>
        <end position="635"/>
    </location>
</feature>
<dbReference type="Proteomes" id="UP001642409">
    <property type="component" value="Unassembled WGS sequence"/>
</dbReference>
<feature type="compositionally biased region" description="Polar residues" evidence="2">
    <location>
        <begin position="12"/>
        <end position="38"/>
    </location>
</feature>
<feature type="region of interest" description="Disordered" evidence="2">
    <location>
        <begin position="1"/>
        <end position="54"/>
    </location>
</feature>
<evidence type="ECO:0000256" key="1">
    <source>
        <dbReference type="SAM" id="Coils"/>
    </source>
</evidence>
<protein>
    <submittedName>
        <fullName evidence="3">Uncharacterized protein</fullName>
    </submittedName>
</protein>
<feature type="compositionally biased region" description="Low complexity" evidence="2">
    <location>
        <begin position="341"/>
        <end position="370"/>
    </location>
</feature>
<gene>
    <name evidence="3" type="ORF">HINF_LOCUS598</name>
</gene>
<dbReference type="EMBL" id="CAXDID020000001">
    <property type="protein sequence ID" value="CAL5970658.1"/>
    <property type="molecule type" value="Genomic_DNA"/>
</dbReference>